<dbReference type="EMBL" id="KQ982739">
    <property type="protein sequence ID" value="KYQ51409.1"/>
    <property type="molecule type" value="Genomic_DNA"/>
</dbReference>
<comment type="function">
    <text evidence="5">Involved in transvection phenomena (= synapsis-dependent gene expression), where the synaptic pairing of chromosomes carrying genes with which zeste interacts influences the expression of these genes. Zeste binds to DNA and stimulates transcription from a nearby promoter.</text>
</comment>
<evidence type="ECO:0000256" key="5">
    <source>
        <dbReference type="ARBA" id="ARBA00025466"/>
    </source>
</evidence>
<evidence type="ECO:0000256" key="2">
    <source>
        <dbReference type="ARBA" id="ARBA00016807"/>
    </source>
</evidence>
<dbReference type="Proteomes" id="UP000075809">
    <property type="component" value="Unassembled WGS sequence"/>
</dbReference>
<dbReference type="Pfam" id="PF13873">
    <property type="entry name" value="Myb_DNA-bind_5"/>
    <property type="match status" value="1"/>
</dbReference>
<accession>A0A151WU17</accession>
<reference evidence="7 8" key="1">
    <citation type="submission" date="2015-09" db="EMBL/GenBank/DDBJ databases">
        <title>Trachymyrmex zeteki WGS genome.</title>
        <authorList>
            <person name="Nygaard S."/>
            <person name="Hu H."/>
            <person name="Boomsma J."/>
            <person name="Zhang G."/>
        </authorList>
    </citation>
    <scope>NUCLEOTIDE SEQUENCE [LARGE SCALE GENOMIC DNA]</scope>
    <source>
        <strain evidence="7">Tzet28-1</strain>
        <tissue evidence="7">Whole body</tissue>
    </source>
</reference>
<dbReference type="PANTHER" id="PTHR21411">
    <property type="entry name" value="APONTIC"/>
    <property type="match status" value="1"/>
</dbReference>
<dbReference type="AlphaFoldDB" id="A0A151WU17"/>
<feature type="domain" description="Myb/SANT-like DNA-binding" evidence="6">
    <location>
        <begin position="12"/>
        <end position="84"/>
    </location>
</feature>
<name>A0A151WU17_9HYME</name>
<dbReference type="InterPro" id="IPR028002">
    <property type="entry name" value="Myb_DNA-bind_5"/>
</dbReference>
<proteinExistence type="predicted"/>
<evidence type="ECO:0000259" key="6">
    <source>
        <dbReference type="Pfam" id="PF13873"/>
    </source>
</evidence>
<evidence type="ECO:0000256" key="4">
    <source>
        <dbReference type="ARBA" id="ARBA00023163"/>
    </source>
</evidence>
<comment type="subunit">
    <text evidence="1">Self-associates forming complexes of several hundred monomers.</text>
</comment>
<keyword evidence="3" id="KW-0805">Transcription regulation</keyword>
<protein>
    <recommendedName>
        <fullName evidence="2">Regulatory protein zeste</fullName>
    </recommendedName>
</protein>
<gene>
    <name evidence="7" type="ORF">ALC60_09488</name>
</gene>
<dbReference type="STRING" id="64791.A0A151WU17"/>
<organism evidence="7 8">
    <name type="scientific">Mycetomoellerius zeteki</name>
    <dbReference type="NCBI Taxonomy" id="64791"/>
    <lineage>
        <taxon>Eukaryota</taxon>
        <taxon>Metazoa</taxon>
        <taxon>Ecdysozoa</taxon>
        <taxon>Arthropoda</taxon>
        <taxon>Hexapoda</taxon>
        <taxon>Insecta</taxon>
        <taxon>Pterygota</taxon>
        <taxon>Neoptera</taxon>
        <taxon>Endopterygota</taxon>
        <taxon>Hymenoptera</taxon>
        <taxon>Apocrita</taxon>
        <taxon>Aculeata</taxon>
        <taxon>Formicoidea</taxon>
        <taxon>Formicidae</taxon>
        <taxon>Myrmicinae</taxon>
        <taxon>Mycetomoellerius</taxon>
    </lineage>
</organism>
<evidence type="ECO:0000313" key="8">
    <source>
        <dbReference type="Proteomes" id="UP000075809"/>
    </source>
</evidence>
<keyword evidence="8" id="KW-1185">Reference proteome</keyword>
<dbReference type="PANTHER" id="PTHR21411:SF0">
    <property type="entry name" value="REGULATORY PROTEIN ZESTE"/>
    <property type="match status" value="1"/>
</dbReference>
<sequence length="135" mass="15378">MQSCESTKISKSKHYSAIEKKIFLEILKDFKHVIEVKKSDSSTLRDKEVAWSEICKRYNDLQQLKKLWANLKQSQRKVLTKEKQARLDTGGDPPLAEINIDPDIALITPHLMETASVLFSSNMSENEVNGKNSSI</sequence>
<evidence type="ECO:0000256" key="3">
    <source>
        <dbReference type="ARBA" id="ARBA00023015"/>
    </source>
</evidence>
<evidence type="ECO:0000256" key="1">
    <source>
        <dbReference type="ARBA" id="ARBA00011764"/>
    </source>
</evidence>
<keyword evidence="4" id="KW-0804">Transcription</keyword>
<evidence type="ECO:0000313" key="7">
    <source>
        <dbReference type="EMBL" id="KYQ51409.1"/>
    </source>
</evidence>